<reference evidence="9 10" key="1">
    <citation type="submission" date="2019-03" db="EMBL/GenBank/DDBJ databases">
        <title>Genomic Encyclopedia of Type Strains, Phase IV (KMG-IV): sequencing the most valuable type-strain genomes for metagenomic binning, comparative biology and taxonomic classification.</title>
        <authorList>
            <person name="Goeker M."/>
        </authorList>
    </citation>
    <scope>NUCLEOTIDE SEQUENCE [LARGE SCALE GENOMIC DNA]</scope>
    <source>
        <strain evidence="9 10">DSM 19345</strain>
    </source>
</reference>
<keyword evidence="10" id="KW-1185">Reference proteome</keyword>
<proteinExistence type="inferred from homology"/>
<dbReference type="GO" id="GO:0005886">
    <property type="term" value="C:plasma membrane"/>
    <property type="evidence" value="ECO:0007669"/>
    <property type="project" value="UniProtKB-SubCell"/>
</dbReference>
<comment type="subcellular location">
    <subcellularLocation>
        <location evidence="1 7">Cell membrane</location>
        <topology evidence="1 7">Multi-pass membrane protein</topology>
    </subcellularLocation>
</comment>
<evidence type="ECO:0000313" key="10">
    <source>
        <dbReference type="Proteomes" id="UP000295678"/>
    </source>
</evidence>
<dbReference type="EMBL" id="SMAK01000013">
    <property type="protein sequence ID" value="TCT05440.1"/>
    <property type="molecule type" value="Genomic_DNA"/>
</dbReference>
<dbReference type="InterPro" id="IPR000515">
    <property type="entry name" value="MetI-like"/>
</dbReference>
<evidence type="ECO:0000256" key="4">
    <source>
        <dbReference type="ARBA" id="ARBA00022692"/>
    </source>
</evidence>
<keyword evidence="2 7" id="KW-0813">Transport</keyword>
<keyword evidence="4 7" id="KW-0812">Transmembrane</keyword>
<comment type="similarity">
    <text evidence="7">Belongs to the binding-protein-dependent transport system permease family.</text>
</comment>
<dbReference type="AlphaFoldDB" id="A0A4R3LXQ2"/>
<feature type="transmembrane region" description="Helical" evidence="7">
    <location>
        <begin position="84"/>
        <end position="107"/>
    </location>
</feature>
<dbReference type="RefSeq" id="WP_132807719.1">
    <property type="nucleotide sequence ID" value="NZ_SMAK01000013.1"/>
</dbReference>
<evidence type="ECO:0000313" key="9">
    <source>
        <dbReference type="EMBL" id="TCT05440.1"/>
    </source>
</evidence>
<dbReference type="PROSITE" id="PS50928">
    <property type="entry name" value="ABC_TM1"/>
    <property type="match status" value="1"/>
</dbReference>
<protein>
    <submittedName>
        <fullName evidence="9">Peptide/nickel transport system permease protein</fullName>
    </submittedName>
</protein>
<evidence type="ECO:0000256" key="6">
    <source>
        <dbReference type="ARBA" id="ARBA00023136"/>
    </source>
</evidence>
<sequence length="284" mass="30059">MADAAALREVVSRGIRSGSFVIGGTITALFVVVAIVAVFWTPWSYTAMNIAGRLQGPSMAHWLGTDQYGRDVLSMLMKGTHNSVLVAVVAVGIGMGLGVPLGALAAARRGWIDEVVMRASDFAFAFPFLLSAVMITALFGPGAVNSIIAIGIFNIPVFARLTRGSGMAVWQRDYVMAARAAGKGAVRITAEHILPNIGNVLIVQATIQFALAILGEAALSYLGLGTRPPQPSWGRMLNEAQTMAAIAPHLVIFPGLAIVLTVLGLNLFGDGLRDVLDPRLRRVR</sequence>
<evidence type="ECO:0000256" key="5">
    <source>
        <dbReference type="ARBA" id="ARBA00022989"/>
    </source>
</evidence>
<feature type="transmembrane region" description="Helical" evidence="7">
    <location>
        <begin position="244"/>
        <end position="269"/>
    </location>
</feature>
<evidence type="ECO:0000256" key="2">
    <source>
        <dbReference type="ARBA" id="ARBA00022448"/>
    </source>
</evidence>
<dbReference type="InterPro" id="IPR035906">
    <property type="entry name" value="MetI-like_sf"/>
</dbReference>
<evidence type="ECO:0000256" key="7">
    <source>
        <dbReference type="RuleBase" id="RU363032"/>
    </source>
</evidence>
<dbReference type="PANTHER" id="PTHR43386">
    <property type="entry name" value="OLIGOPEPTIDE TRANSPORT SYSTEM PERMEASE PROTEIN APPC"/>
    <property type="match status" value="1"/>
</dbReference>
<dbReference type="SUPFAM" id="SSF161098">
    <property type="entry name" value="MetI-like"/>
    <property type="match status" value="1"/>
</dbReference>
<gene>
    <name evidence="9" type="ORF">EDC22_11362</name>
</gene>
<dbReference type="OrthoDB" id="9812701at2"/>
<evidence type="ECO:0000256" key="1">
    <source>
        <dbReference type="ARBA" id="ARBA00004651"/>
    </source>
</evidence>
<dbReference type="Pfam" id="PF00528">
    <property type="entry name" value="BPD_transp_1"/>
    <property type="match status" value="1"/>
</dbReference>
<dbReference type="Proteomes" id="UP000295678">
    <property type="component" value="Unassembled WGS sequence"/>
</dbReference>
<dbReference type="GO" id="GO:0055085">
    <property type="term" value="P:transmembrane transport"/>
    <property type="evidence" value="ECO:0007669"/>
    <property type="project" value="InterPro"/>
</dbReference>
<dbReference type="InterPro" id="IPR050366">
    <property type="entry name" value="BP-dependent_transpt_permease"/>
</dbReference>
<keyword evidence="6 7" id="KW-0472">Membrane</keyword>
<feature type="transmembrane region" description="Helical" evidence="7">
    <location>
        <begin position="20"/>
        <end position="40"/>
    </location>
</feature>
<dbReference type="Gene3D" id="1.10.3720.10">
    <property type="entry name" value="MetI-like"/>
    <property type="match status" value="1"/>
</dbReference>
<keyword evidence="5 7" id="KW-1133">Transmembrane helix</keyword>
<feature type="domain" description="ABC transmembrane type-1" evidence="8">
    <location>
        <begin position="80"/>
        <end position="269"/>
    </location>
</feature>
<accession>A0A4R3LXQ2</accession>
<name>A0A4R3LXQ2_9HYPH</name>
<evidence type="ECO:0000256" key="3">
    <source>
        <dbReference type="ARBA" id="ARBA00022475"/>
    </source>
</evidence>
<keyword evidence="3" id="KW-1003">Cell membrane</keyword>
<comment type="caution">
    <text evidence="9">The sequence shown here is derived from an EMBL/GenBank/DDBJ whole genome shotgun (WGS) entry which is preliminary data.</text>
</comment>
<dbReference type="PANTHER" id="PTHR43386:SF25">
    <property type="entry name" value="PEPTIDE ABC TRANSPORTER PERMEASE PROTEIN"/>
    <property type="match status" value="1"/>
</dbReference>
<organism evidence="9 10">
    <name type="scientific">Tepidamorphus gemmatus</name>
    <dbReference type="NCBI Taxonomy" id="747076"/>
    <lineage>
        <taxon>Bacteria</taxon>
        <taxon>Pseudomonadati</taxon>
        <taxon>Pseudomonadota</taxon>
        <taxon>Alphaproteobacteria</taxon>
        <taxon>Hyphomicrobiales</taxon>
        <taxon>Tepidamorphaceae</taxon>
        <taxon>Tepidamorphus</taxon>
    </lineage>
</organism>
<feature type="transmembrane region" description="Helical" evidence="7">
    <location>
        <begin position="200"/>
        <end position="224"/>
    </location>
</feature>
<evidence type="ECO:0000259" key="8">
    <source>
        <dbReference type="PROSITE" id="PS50928"/>
    </source>
</evidence>
<dbReference type="CDD" id="cd06261">
    <property type="entry name" value="TM_PBP2"/>
    <property type="match status" value="1"/>
</dbReference>